<evidence type="ECO:0000313" key="1">
    <source>
        <dbReference type="EMBL" id="MPM37797.1"/>
    </source>
</evidence>
<dbReference type="EMBL" id="VSSQ01008068">
    <property type="protein sequence ID" value="MPM37797.1"/>
    <property type="molecule type" value="Genomic_DNA"/>
</dbReference>
<dbReference type="AlphaFoldDB" id="A0A644ZAU0"/>
<organism evidence="1">
    <name type="scientific">bioreactor metagenome</name>
    <dbReference type="NCBI Taxonomy" id="1076179"/>
    <lineage>
        <taxon>unclassified sequences</taxon>
        <taxon>metagenomes</taxon>
        <taxon>ecological metagenomes</taxon>
    </lineage>
</organism>
<sequence length="114" mass="12333">MRRRGNGGNVQNLQRGVAGRFKIDDFGLGGQALFKVLHVHHVDESDFHAELGHAVVQKGECAAIQRVAGQNFVPRHHGSPQCRGDGAHAGGGGERGLAIFQGGELHLDQRQRRI</sequence>
<name>A0A644ZAU0_9ZZZZ</name>
<gene>
    <name evidence="1" type="ORF">SDC9_84416</name>
</gene>
<comment type="caution">
    <text evidence="1">The sequence shown here is derived from an EMBL/GenBank/DDBJ whole genome shotgun (WGS) entry which is preliminary data.</text>
</comment>
<accession>A0A644ZAU0</accession>
<protein>
    <submittedName>
        <fullName evidence="1">Uncharacterized protein</fullName>
    </submittedName>
</protein>
<proteinExistence type="predicted"/>
<reference evidence="1" key="1">
    <citation type="submission" date="2019-08" db="EMBL/GenBank/DDBJ databases">
        <authorList>
            <person name="Kucharzyk K."/>
            <person name="Murdoch R.W."/>
            <person name="Higgins S."/>
            <person name="Loffler F."/>
        </authorList>
    </citation>
    <scope>NUCLEOTIDE SEQUENCE</scope>
</reference>